<dbReference type="PANTHER" id="PTHR43433:SF5">
    <property type="entry name" value="AB HYDROLASE-1 DOMAIN-CONTAINING PROTEIN"/>
    <property type="match status" value="1"/>
</dbReference>
<gene>
    <name evidence="2" type="ORF">OWR29_29710</name>
</gene>
<comment type="caution">
    <text evidence="2">The sequence shown here is derived from an EMBL/GenBank/DDBJ whole genome shotgun (WGS) entry which is preliminary data.</text>
</comment>
<protein>
    <submittedName>
        <fullName evidence="2">Alpha/beta hydrolase</fullName>
    </submittedName>
</protein>
<name>A0ABT4B6Q4_9ACTN</name>
<keyword evidence="3" id="KW-1185">Reference proteome</keyword>
<dbReference type="InterPro" id="IPR000073">
    <property type="entry name" value="AB_hydrolase_1"/>
</dbReference>
<feature type="domain" description="AB hydrolase-1" evidence="1">
    <location>
        <begin position="20"/>
        <end position="267"/>
    </location>
</feature>
<dbReference type="EMBL" id="JAPNTZ010000011">
    <property type="protein sequence ID" value="MCY1142192.1"/>
    <property type="molecule type" value="Genomic_DNA"/>
</dbReference>
<keyword evidence="2" id="KW-0378">Hydrolase</keyword>
<dbReference type="InterPro" id="IPR050471">
    <property type="entry name" value="AB_hydrolase"/>
</dbReference>
<dbReference type="Pfam" id="PF00561">
    <property type="entry name" value="Abhydrolase_1"/>
    <property type="match status" value="1"/>
</dbReference>
<dbReference type="RefSeq" id="WP_267566615.1">
    <property type="nucleotide sequence ID" value="NZ_JAPNTZ010000011.1"/>
</dbReference>
<evidence type="ECO:0000313" key="2">
    <source>
        <dbReference type="EMBL" id="MCY1142192.1"/>
    </source>
</evidence>
<evidence type="ECO:0000259" key="1">
    <source>
        <dbReference type="Pfam" id="PF00561"/>
    </source>
</evidence>
<proteinExistence type="predicted"/>
<dbReference type="Proteomes" id="UP001151002">
    <property type="component" value="Unassembled WGS sequence"/>
</dbReference>
<dbReference type="GO" id="GO:0016787">
    <property type="term" value="F:hydrolase activity"/>
    <property type="evidence" value="ECO:0007669"/>
    <property type="project" value="UniProtKB-KW"/>
</dbReference>
<evidence type="ECO:0000313" key="3">
    <source>
        <dbReference type="Proteomes" id="UP001151002"/>
    </source>
</evidence>
<reference evidence="2" key="1">
    <citation type="submission" date="2022-11" db="EMBL/GenBank/DDBJ databases">
        <authorList>
            <person name="Somphong A."/>
            <person name="Phongsopitanun W."/>
        </authorList>
    </citation>
    <scope>NUCLEOTIDE SEQUENCE</scope>
    <source>
        <strain evidence="2">Pm04-4</strain>
    </source>
</reference>
<dbReference type="InterPro" id="IPR029058">
    <property type="entry name" value="AB_hydrolase_fold"/>
</dbReference>
<sequence length="290" mass="30780">MDIDGRRFALHQCGDPHGFPLFVHHGTPGSRLASALIDETASKFGVRIISFDRPGYGDAPLTPPSLASVGADTLAVADALGIDRFAVAGVSGGGPYALATALAGPGRVTSVAVVAGIGPIRVIKPHDPDDPEREYLARADAGDVDGALASFRSDLAADLGDIPAIGDDTARIEAYLEGAPPNDFAWLDAEKKVWWGRDLREATRRLDGYARDNVAWGCDWDIDVTAVTVPVRLYYGDDDRLVPPSHGRWLAERIPGSVLMTIPGAGHGTAAFGRWDDILPALVRDRGEPT</sequence>
<dbReference type="Gene3D" id="3.40.50.1820">
    <property type="entry name" value="alpha/beta hydrolase"/>
    <property type="match status" value="1"/>
</dbReference>
<accession>A0ABT4B6Q4</accession>
<dbReference type="PANTHER" id="PTHR43433">
    <property type="entry name" value="HYDROLASE, ALPHA/BETA FOLD FAMILY PROTEIN"/>
    <property type="match status" value="1"/>
</dbReference>
<dbReference type="SUPFAM" id="SSF53474">
    <property type="entry name" value="alpha/beta-Hydrolases"/>
    <property type="match status" value="1"/>
</dbReference>
<organism evidence="2 3">
    <name type="scientific">Paractinoplanes pyxinae</name>
    <dbReference type="NCBI Taxonomy" id="2997416"/>
    <lineage>
        <taxon>Bacteria</taxon>
        <taxon>Bacillati</taxon>
        <taxon>Actinomycetota</taxon>
        <taxon>Actinomycetes</taxon>
        <taxon>Micromonosporales</taxon>
        <taxon>Micromonosporaceae</taxon>
        <taxon>Paractinoplanes</taxon>
    </lineage>
</organism>